<dbReference type="SUPFAM" id="SSF102114">
    <property type="entry name" value="Radical SAM enzymes"/>
    <property type="match status" value="1"/>
</dbReference>
<comment type="similarity">
    <text evidence="6">Belongs to the radical SAM superfamily. Anaerobic sulfatase-maturating enzyme family.</text>
</comment>
<evidence type="ECO:0000256" key="4">
    <source>
        <dbReference type="ARBA" id="ARBA00023004"/>
    </source>
</evidence>
<dbReference type="SFLD" id="SFLDG01067">
    <property type="entry name" value="SPASM/twitch_domain_containing"/>
    <property type="match status" value="1"/>
</dbReference>
<protein>
    <recommendedName>
        <fullName evidence="7">Radical SAM core domain-containing protein</fullName>
    </recommendedName>
</protein>
<dbReference type="SFLD" id="SFLDS00029">
    <property type="entry name" value="Radical_SAM"/>
    <property type="match status" value="1"/>
</dbReference>
<dbReference type="PANTHER" id="PTHR43273">
    <property type="entry name" value="ANAEROBIC SULFATASE-MATURATING ENZYME HOMOLOG ASLB-RELATED"/>
    <property type="match status" value="1"/>
</dbReference>
<dbReference type="InterPro" id="IPR058240">
    <property type="entry name" value="rSAM_sf"/>
</dbReference>
<dbReference type="InterPro" id="IPR023867">
    <property type="entry name" value="Sulphatase_maturase_rSAM"/>
</dbReference>
<evidence type="ECO:0000256" key="6">
    <source>
        <dbReference type="ARBA" id="ARBA00023601"/>
    </source>
</evidence>
<dbReference type="KEGG" id="ato:CIW82_18880"/>
<comment type="cofactor">
    <cofactor evidence="1">
        <name>[4Fe-4S] cluster</name>
        <dbReference type="ChEBI" id="CHEBI:49883"/>
    </cofactor>
</comment>
<accession>A0A291PNB4</accession>
<dbReference type="GO" id="GO:0051536">
    <property type="term" value="F:iron-sulfur cluster binding"/>
    <property type="evidence" value="ECO:0007669"/>
    <property type="project" value="UniProtKB-KW"/>
</dbReference>
<proteinExistence type="inferred from homology"/>
<reference evidence="8 9" key="1">
    <citation type="submission" date="2017-08" db="EMBL/GenBank/DDBJ databases">
        <title>Complete Genome Sequence of Acetobacter tropicalis Oregon-R-modENCODE STRAIN BDGP1, an acetic acid bacterium isolated from Drosophila melanogaster gut.</title>
        <authorList>
            <person name="Wan K.H."/>
            <person name="Yu C."/>
            <person name="Park S."/>
            <person name="Hammonds A.S."/>
            <person name="Booth B.W."/>
            <person name="Celniker S.E."/>
        </authorList>
    </citation>
    <scope>NUCLEOTIDE SEQUENCE [LARGE SCALE GENOMIC DNA]</scope>
    <source>
        <strain evidence="8 9">BDGP1</strain>
        <plasmid evidence="9">Plasmid patbdgp1a</plasmid>
    </source>
</reference>
<dbReference type="InterPro" id="IPR007197">
    <property type="entry name" value="rSAM"/>
</dbReference>
<dbReference type="InterPro" id="IPR013785">
    <property type="entry name" value="Aldolase_TIM"/>
</dbReference>
<name>A0A291PNB4_9PROT</name>
<evidence type="ECO:0000259" key="7">
    <source>
        <dbReference type="Pfam" id="PF04055"/>
    </source>
</evidence>
<dbReference type="UniPathway" id="UPA00782"/>
<dbReference type="Pfam" id="PF04055">
    <property type="entry name" value="Radical_SAM"/>
    <property type="match status" value="1"/>
</dbReference>
<organism evidence="8 9">
    <name type="scientific">Acetobacter tropicalis</name>
    <dbReference type="NCBI Taxonomy" id="104102"/>
    <lineage>
        <taxon>Bacteria</taxon>
        <taxon>Pseudomonadati</taxon>
        <taxon>Pseudomonadota</taxon>
        <taxon>Alphaproteobacteria</taxon>
        <taxon>Acetobacterales</taxon>
        <taxon>Acetobacteraceae</taxon>
        <taxon>Acetobacter</taxon>
    </lineage>
</organism>
<sequence length="332" mass="37568">MKTHSNILYNSLTDEKLTLTILPTEQCNFRCVYCYEDFKIGKMRPDIINGIKNLISIRAPDLRILNLSWFGGEPLLAADIIRDIDRHASDICTPNNTVLTFNITTNGSLLTENFIIETDMLGRTKYQISFDGDEEEHNKSRILANGSPTFHSILEKIILFQKLVENKKITRSKVMLRLHLSPGKLEGTWRFLTYVSKHLDPTVFSILLKNVGKYGGKNDRDLRVFEEHEHAVVLFRQKAIEVFPDFFQKPTSSTPVCYACEANSFVIRADGRLAKCTVALGRSENTIGKILPSGELLLDTKKHSPWLEPLISLEPEKLACPLPSVLSKSTCV</sequence>
<evidence type="ECO:0000256" key="3">
    <source>
        <dbReference type="ARBA" id="ARBA00022723"/>
    </source>
</evidence>
<gene>
    <name evidence="8" type="ORF">CIW82_18880</name>
</gene>
<evidence type="ECO:0000256" key="5">
    <source>
        <dbReference type="ARBA" id="ARBA00023014"/>
    </source>
</evidence>
<dbReference type="PANTHER" id="PTHR43273:SF3">
    <property type="entry name" value="ANAEROBIC SULFATASE-MATURATING ENZYME HOMOLOG ASLB-RELATED"/>
    <property type="match status" value="1"/>
</dbReference>
<feature type="domain" description="Radical SAM core" evidence="7">
    <location>
        <begin position="22"/>
        <end position="166"/>
    </location>
</feature>
<dbReference type="CDD" id="cd01335">
    <property type="entry name" value="Radical_SAM"/>
    <property type="match status" value="1"/>
</dbReference>
<evidence type="ECO:0000313" key="9">
    <source>
        <dbReference type="Proteomes" id="UP000220394"/>
    </source>
</evidence>
<dbReference type="EMBL" id="CP022700">
    <property type="protein sequence ID" value="ATJ92905.1"/>
    <property type="molecule type" value="Genomic_DNA"/>
</dbReference>
<geneLocation type="plasmid" evidence="9">
    <name>patbdgp1a</name>
</geneLocation>
<keyword evidence="3" id="KW-0479">Metal-binding</keyword>
<evidence type="ECO:0000313" key="8">
    <source>
        <dbReference type="EMBL" id="ATJ92905.1"/>
    </source>
</evidence>
<keyword evidence="8" id="KW-0614">Plasmid</keyword>
<evidence type="ECO:0000256" key="2">
    <source>
        <dbReference type="ARBA" id="ARBA00022691"/>
    </source>
</evidence>
<dbReference type="Gene3D" id="3.20.20.70">
    <property type="entry name" value="Aldolase class I"/>
    <property type="match status" value="1"/>
</dbReference>
<keyword evidence="4" id="KW-0408">Iron</keyword>
<dbReference type="Proteomes" id="UP000220394">
    <property type="component" value="Plasmid patbdgp1a"/>
</dbReference>
<evidence type="ECO:0000256" key="1">
    <source>
        <dbReference type="ARBA" id="ARBA00001966"/>
    </source>
</evidence>
<dbReference type="GO" id="GO:0046872">
    <property type="term" value="F:metal ion binding"/>
    <property type="evidence" value="ECO:0007669"/>
    <property type="project" value="UniProtKB-KW"/>
</dbReference>
<dbReference type="AlphaFoldDB" id="A0A291PNB4"/>
<dbReference type="RefSeq" id="WP_086898524.1">
    <property type="nucleotide sequence ID" value="NZ_CP022700.1"/>
</dbReference>
<keyword evidence="2" id="KW-0949">S-adenosyl-L-methionine</keyword>
<keyword evidence="5" id="KW-0411">Iron-sulfur</keyword>
<dbReference type="GO" id="GO:0016491">
    <property type="term" value="F:oxidoreductase activity"/>
    <property type="evidence" value="ECO:0007669"/>
    <property type="project" value="InterPro"/>
</dbReference>